<name>A0A1E3NKY6_9ASCO</name>
<keyword evidence="2" id="KW-1185">Reference proteome</keyword>
<dbReference type="AlphaFoldDB" id="A0A1E3NKY6"/>
<dbReference type="RefSeq" id="XP_019017902.1">
    <property type="nucleotide sequence ID" value="XM_019164306.1"/>
</dbReference>
<dbReference type="OrthoDB" id="10596506at2759"/>
<evidence type="ECO:0000313" key="2">
    <source>
        <dbReference type="Proteomes" id="UP000094455"/>
    </source>
</evidence>
<protein>
    <submittedName>
        <fullName evidence="1">Uncharacterized protein</fullName>
    </submittedName>
</protein>
<organism evidence="1 2">
    <name type="scientific">Pichia membranifaciens NRRL Y-2026</name>
    <dbReference type="NCBI Taxonomy" id="763406"/>
    <lineage>
        <taxon>Eukaryota</taxon>
        <taxon>Fungi</taxon>
        <taxon>Dikarya</taxon>
        <taxon>Ascomycota</taxon>
        <taxon>Saccharomycotina</taxon>
        <taxon>Pichiomycetes</taxon>
        <taxon>Pichiales</taxon>
        <taxon>Pichiaceae</taxon>
        <taxon>Pichia</taxon>
    </lineage>
</organism>
<dbReference type="Proteomes" id="UP000094455">
    <property type="component" value="Unassembled WGS sequence"/>
</dbReference>
<dbReference type="EMBL" id="KV454003">
    <property type="protein sequence ID" value="ODQ46789.1"/>
    <property type="molecule type" value="Genomic_DNA"/>
</dbReference>
<proteinExistence type="predicted"/>
<sequence length="107" mass="11954">MHLGLSNSSSNKFGIIPGINWVSGYGIDIIEPSSFFPDDLITEANILSNKPKSSKDSVNTNTTHKCLHNTQNKSTLNTYEILQHILYNIPDDELYITLSALKKYTIP</sequence>
<gene>
    <name evidence="1" type="ORF">PICMEDRAFT_72825</name>
</gene>
<accession>A0A1E3NKY6</accession>
<dbReference type="GeneID" id="30180993"/>
<evidence type="ECO:0000313" key="1">
    <source>
        <dbReference type="EMBL" id="ODQ46789.1"/>
    </source>
</evidence>
<reference evidence="1 2" key="1">
    <citation type="journal article" date="2016" name="Proc. Natl. Acad. Sci. U.S.A.">
        <title>Comparative genomics of biotechnologically important yeasts.</title>
        <authorList>
            <person name="Riley R."/>
            <person name="Haridas S."/>
            <person name="Wolfe K.H."/>
            <person name="Lopes M.R."/>
            <person name="Hittinger C.T."/>
            <person name="Goeker M."/>
            <person name="Salamov A.A."/>
            <person name="Wisecaver J.H."/>
            <person name="Long T.M."/>
            <person name="Calvey C.H."/>
            <person name="Aerts A.L."/>
            <person name="Barry K.W."/>
            <person name="Choi C."/>
            <person name="Clum A."/>
            <person name="Coughlan A.Y."/>
            <person name="Deshpande S."/>
            <person name="Douglass A.P."/>
            <person name="Hanson S.J."/>
            <person name="Klenk H.-P."/>
            <person name="LaButti K.M."/>
            <person name="Lapidus A."/>
            <person name="Lindquist E.A."/>
            <person name="Lipzen A.M."/>
            <person name="Meier-Kolthoff J.P."/>
            <person name="Ohm R.A."/>
            <person name="Otillar R.P."/>
            <person name="Pangilinan J.L."/>
            <person name="Peng Y."/>
            <person name="Rokas A."/>
            <person name="Rosa C.A."/>
            <person name="Scheuner C."/>
            <person name="Sibirny A.A."/>
            <person name="Slot J.C."/>
            <person name="Stielow J.B."/>
            <person name="Sun H."/>
            <person name="Kurtzman C.P."/>
            <person name="Blackwell M."/>
            <person name="Grigoriev I.V."/>
            <person name="Jeffries T.W."/>
        </authorList>
    </citation>
    <scope>NUCLEOTIDE SEQUENCE [LARGE SCALE GENOMIC DNA]</scope>
    <source>
        <strain evidence="1 2">NRRL Y-2026</strain>
    </source>
</reference>